<dbReference type="NCBIfam" id="TIGR00879">
    <property type="entry name" value="SP"/>
    <property type="match status" value="1"/>
</dbReference>
<comment type="similarity">
    <text evidence="2 7">Belongs to the major facilitator superfamily. Sugar transporter (TC 2.A.1.1) family.</text>
</comment>
<dbReference type="AlphaFoldDB" id="A0A6C1DNP6"/>
<keyword evidence="6 8" id="KW-0472">Membrane</keyword>
<feature type="transmembrane region" description="Helical" evidence="8">
    <location>
        <begin position="448"/>
        <end position="469"/>
    </location>
</feature>
<dbReference type="OrthoDB" id="4540492at2759"/>
<dbReference type="InterPro" id="IPR005829">
    <property type="entry name" value="Sugar_transporter_CS"/>
</dbReference>
<keyword evidence="4 8" id="KW-0812">Transmembrane</keyword>
<dbReference type="Proteomes" id="UP000501346">
    <property type="component" value="Chromosome ScII"/>
</dbReference>
<keyword evidence="5 8" id="KW-1133">Transmembrane helix</keyword>
<evidence type="ECO:0000256" key="2">
    <source>
        <dbReference type="ARBA" id="ARBA00010992"/>
    </source>
</evidence>
<protein>
    <recommendedName>
        <fullName evidence="9">Major facilitator superfamily (MFS) profile domain-containing protein</fullName>
    </recommendedName>
</protein>
<dbReference type="PROSITE" id="PS00216">
    <property type="entry name" value="SUGAR_TRANSPORT_1"/>
    <property type="match status" value="1"/>
</dbReference>
<dbReference type="InterPro" id="IPR005828">
    <property type="entry name" value="MFS_sugar_transport-like"/>
</dbReference>
<dbReference type="PROSITE" id="PS51257">
    <property type="entry name" value="PROKAR_LIPOPROTEIN"/>
    <property type="match status" value="1"/>
</dbReference>
<evidence type="ECO:0000256" key="4">
    <source>
        <dbReference type="ARBA" id="ARBA00022692"/>
    </source>
</evidence>
<dbReference type="InterPro" id="IPR003663">
    <property type="entry name" value="Sugar/inositol_transpt"/>
</dbReference>
<name>A0A6C1DNP6_SACPS</name>
<evidence type="ECO:0000256" key="7">
    <source>
        <dbReference type="RuleBase" id="RU003346"/>
    </source>
</evidence>
<feature type="transmembrane region" description="Helical" evidence="8">
    <location>
        <begin position="360"/>
        <end position="380"/>
    </location>
</feature>
<dbReference type="EMBL" id="CP048984">
    <property type="protein sequence ID" value="QID78230.1"/>
    <property type="molecule type" value="Genomic_DNA"/>
</dbReference>
<dbReference type="PANTHER" id="PTHR23503:SF8">
    <property type="entry name" value="FACILITATED GLUCOSE TRANSPORTER PROTEIN 1"/>
    <property type="match status" value="1"/>
</dbReference>
<dbReference type="CDD" id="cd17357">
    <property type="entry name" value="MFS_GLUT_Class1_2_like"/>
    <property type="match status" value="1"/>
</dbReference>
<feature type="transmembrane region" description="Helical" evidence="8">
    <location>
        <begin position="332"/>
        <end position="353"/>
    </location>
</feature>
<dbReference type="InterPro" id="IPR020846">
    <property type="entry name" value="MFS_dom"/>
</dbReference>
<dbReference type="InterPro" id="IPR045263">
    <property type="entry name" value="GLUT"/>
</dbReference>
<evidence type="ECO:0000313" key="10">
    <source>
        <dbReference type="EMBL" id="QID78230.1"/>
    </source>
</evidence>
<dbReference type="FunFam" id="1.20.1250.20:FF:000598">
    <property type="entry name" value="YBR241C-like protein"/>
    <property type="match status" value="1"/>
</dbReference>
<dbReference type="PROSITE" id="PS50850">
    <property type="entry name" value="MFS"/>
    <property type="match status" value="1"/>
</dbReference>
<keyword evidence="11" id="KW-1185">Reference proteome</keyword>
<feature type="transmembrane region" description="Helical" evidence="8">
    <location>
        <begin position="299"/>
        <end position="320"/>
    </location>
</feature>
<accession>A0A6C1DNP6</accession>
<dbReference type="GO" id="GO:0015149">
    <property type="term" value="F:hexose transmembrane transporter activity"/>
    <property type="evidence" value="ECO:0007669"/>
    <property type="project" value="TreeGrafter"/>
</dbReference>
<feature type="transmembrane region" description="Helical" evidence="8">
    <location>
        <begin position="386"/>
        <end position="411"/>
    </location>
</feature>
<dbReference type="PANTHER" id="PTHR23503">
    <property type="entry name" value="SOLUTE CARRIER FAMILY 2"/>
    <property type="match status" value="1"/>
</dbReference>
<dbReference type="SUPFAM" id="SSF103473">
    <property type="entry name" value="MFS general substrate transporter"/>
    <property type="match status" value="1"/>
</dbReference>
<keyword evidence="3 7" id="KW-0813">Transport</keyword>
<evidence type="ECO:0000256" key="5">
    <source>
        <dbReference type="ARBA" id="ARBA00022989"/>
    </source>
</evidence>
<sequence>MAETERLMPNGGSRETKPLITGHLILGTIVACLGSIQYGYHIAELNAPQEFLSCSRFEAPDENISYDDTWVGQHGLKQCIALTDSQYGAITSIFSIGGLFGSYYAGNWANRYGRKYVSMGASAMCMVSSLLLFFSNSYLQLLFGRFLVGMSCGTAIVITPLFINEIAPVEWRGAMGSMNQVSINLGILLTQTLALKYADSYNWRWLLFSGSVIAVANILAWLKVDESPRWLVSHGFVSEAETALFKLRPGTYQQAKQEIQDWQRSHAHNRDPESSEETHSGPTLWQYVTDPSYKKPRTVILAILSCQQFCGINSIIFYGVKVIGKILPDYSIQVNFAISILNVVVTLAASAIIDHVGRRPLLLASTTVMTAMSLLISVGLTLSVSFLLVTATFVYIAAFAIGLGPIPFLIIGELSYPQDAATAQSFGTVCNWLATFIVGYLFPIGHGLMGGYVFAIFAAIAAMFATYVYKRVPETKGKTTYSEVWAGY</sequence>
<evidence type="ECO:0000313" key="11">
    <source>
        <dbReference type="Proteomes" id="UP000501346"/>
    </source>
</evidence>
<dbReference type="PRINTS" id="PR00171">
    <property type="entry name" value="SUGRTRNSPORT"/>
</dbReference>
<dbReference type="InterPro" id="IPR036259">
    <property type="entry name" value="MFS_trans_sf"/>
</dbReference>
<evidence type="ECO:0000256" key="3">
    <source>
        <dbReference type="ARBA" id="ARBA00022448"/>
    </source>
</evidence>
<feature type="transmembrane region" description="Helical" evidence="8">
    <location>
        <begin position="87"/>
        <end position="104"/>
    </location>
</feature>
<dbReference type="Pfam" id="PF00083">
    <property type="entry name" value="Sugar_tr"/>
    <property type="match status" value="1"/>
</dbReference>
<feature type="transmembrane region" description="Helical" evidence="8">
    <location>
        <begin position="423"/>
        <end position="442"/>
    </location>
</feature>
<feature type="transmembrane region" description="Helical" evidence="8">
    <location>
        <begin position="116"/>
        <end position="134"/>
    </location>
</feature>
<reference evidence="10 11" key="1">
    <citation type="journal article" date="2019" name="BMC Genomics">
        <title>Chromosome level assembly and comparative genome analysis confirm lager-brewing yeasts originated from a single hybridization.</title>
        <authorList>
            <person name="Salazar A.N."/>
            <person name="Gorter de Vries A.R."/>
            <person name="van den Broek M."/>
            <person name="Brouwers N."/>
            <person name="de la Torre Cortes P."/>
            <person name="Kuijpers N.G.A."/>
            <person name="Daran J.G."/>
            <person name="Abeel T."/>
        </authorList>
    </citation>
    <scope>NUCLEOTIDE SEQUENCE [LARGE SCALE GENOMIC DNA]</scope>
    <source>
        <strain evidence="10 11">CBS 1483</strain>
    </source>
</reference>
<feature type="transmembrane region" description="Helical" evidence="8">
    <location>
        <begin position="203"/>
        <end position="222"/>
    </location>
</feature>
<feature type="transmembrane region" description="Helical" evidence="8">
    <location>
        <begin position="20"/>
        <end position="40"/>
    </location>
</feature>
<feature type="domain" description="Major facilitator superfamily (MFS) profile" evidence="9">
    <location>
        <begin position="27"/>
        <end position="476"/>
    </location>
</feature>
<organism evidence="10 11">
    <name type="scientific">Saccharomyces pastorianus</name>
    <name type="common">Lager yeast</name>
    <name type="synonym">Saccharomyces cerevisiae x Saccharomyces eubayanus</name>
    <dbReference type="NCBI Taxonomy" id="27292"/>
    <lineage>
        <taxon>Eukaryota</taxon>
        <taxon>Fungi</taxon>
        <taxon>Dikarya</taxon>
        <taxon>Ascomycota</taxon>
        <taxon>Saccharomycotina</taxon>
        <taxon>Saccharomycetes</taxon>
        <taxon>Saccharomycetales</taxon>
        <taxon>Saccharomycetaceae</taxon>
        <taxon>Saccharomyces</taxon>
    </lineage>
</organism>
<evidence type="ECO:0000256" key="6">
    <source>
        <dbReference type="ARBA" id="ARBA00023136"/>
    </source>
</evidence>
<evidence type="ECO:0000256" key="8">
    <source>
        <dbReference type="SAM" id="Phobius"/>
    </source>
</evidence>
<evidence type="ECO:0000259" key="9">
    <source>
        <dbReference type="PROSITE" id="PS50850"/>
    </source>
</evidence>
<dbReference type="PROSITE" id="PS00217">
    <property type="entry name" value="SUGAR_TRANSPORT_2"/>
    <property type="match status" value="1"/>
</dbReference>
<dbReference type="GO" id="GO:0016020">
    <property type="term" value="C:membrane"/>
    <property type="evidence" value="ECO:0007669"/>
    <property type="project" value="UniProtKB-SubCell"/>
</dbReference>
<evidence type="ECO:0000256" key="1">
    <source>
        <dbReference type="ARBA" id="ARBA00004141"/>
    </source>
</evidence>
<proteinExistence type="inferred from homology"/>
<feature type="transmembrane region" description="Helical" evidence="8">
    <location>
        <begin position="146"/>
        <end position="163"/>
    </location>
</feature>
<comment type="subcellular location">
    <subcellularLocation>
        <location evidence="1">Membrane</location>
        <topology evidence="1">Multi-pass membrane protein</topology>
    </subcellularLocation>
</comment>
<gene>
    <name evidence="10" type="ORF">GRS66_000435</name>
</gene>
<dbReference type="Gene3D" id="1.20.1250.20">
    <property type="entry name" value="MFS general substrate transporter like domains"/>
    <property type="match status" value="1"/>
</dbReference>